<dbReference type="Gene3D" id="3.40.50.720">
    <property type="entry name" value="NAD(P)-binding Rossmann-like Domain"/>
    <property type="match status" value="1"/>
</dbReference>
<accession>A0A1P8WEL9</accession>
<dbReference type="KEGG" id="fmr:Fuma_02101"/>
<keyword evidence="4" id="KW-1185">Reference proteome</keyword>
<evidence type="ECO:0000313" key="4">
    <source>
        <dbReference type="Proteomes" id="UP000187735"/>
    </source>
</evidence>
<dbReference type="PANTHER" id="PTHR43377:SF1">
    <property type="entry name" value="BILIVERDIN REDUCTASE A"/>
    <property type="match status" value="1"/>
</dbReference>
<dbReference type="EMBL" id="CP017641">
    <property type="protein sequence ID" value="APZ92490.1"/>
    <property type="molecule type" value="Genomic_DNA"/>
</dbReference>
<dbReference type="PANTHER" id="PTHR43377">
    <property type="entry name" value="BILIVERDIN REDUCTASE A"/>
    <property type="match status" value="1"/>
</dbReference>
<evidence type="ECO:0000313" key="3">
    <source>
        <dbReference type="EMBL" id="APZ92490.1"/>
    </source>
</evidence>
<dbReference type="GO" id="GO:0016491">
    <property type="term" value="F:oxidoreductase activity"/>
    <property type="evidence" value="ECO:0007669"/>
    <property type="project" value="UniProtKB-KW"/>
</dbReference>
<dbReference type="InterPro" id="IPR036291">
    <property type="entry name" value="NAD(P)-bd_dom_sf"/>
</dbReference>
<evidence type="ECO:0000259" key="1">
    <source>
        <dbReference type="Pfam" id="PF01408"/>
    </source>
</evidence>
<dbReference type="EC" id="1.-.-.-" evidence="3"/>
<dbReference type="InterPro" id="IPR055170">
    <property type="entry name" value="GFO_IDH_MocA-like_dom"/>
</dbReference>
<dbReference type="Pfam" id="PF22725">
    <property type="entry name" value="GFO_IDH_MocA_C3"/>
    <property type="match status" value="1"/>
</dbReference>
<gene>
    <name evidence="3" type="primary">yceM</name>
    <name evidence="3" type="ORF">Fuma_02101</name>
</gene>
<dbReference type="Pfam" id="PF01408">
    <property type="entry name" value="GFO_IDH_MocA"/>
    <property type="match status" value="1"/>
</dbReference>
<feature type="domain" description="Gfo/Idh/MocA-like oxidoreductase N-terminal" evidence="1">
    <location>
        <begin position="14"/>
        <end position="130"/>
    </location>
</feature>
<dbReference type="InterPro" id="IPR051450">
    <property type="entry name" value="Gfo/Idh/MocA_Oxidoreductases"/>
</dbReference>
<dbReference type="STRING" id="1891926.Fuma_02101"/>
<dbReference type="OrthoDB" id="9815825at2"/>
<sequence length="359" mass="38696">MTSPKIASFQTPTLRMAVVGVGSLGQHHARKLANASDVDLIGVVDPAEVPGRKLAEELGTEWFPTAAGLHRQVDGVVIAAPTIYHVDAATDFLEAGIATFIEKPLAATVEQAESLWQLAARHDALLQVGHIERFNPAYTEAKERCGHPLYIRAQRVAPYTFRSTDIGVVHDLMIHDIDLALDLTGEMPSDVDAFGAVGIGPHEDMAVARLKMPSGTIVDITSSRMSPEAERSLMLWGTTGCVQADLQTRTVRHWQAQGQFRSNPALVHAIAAATSDPRTLKDQVFGQWIAAEEVQADSSDAMSLELEDFKAAIRGQHAPRVGGKEAVDAMVVADQVLQSLQVWSYQNAAATGQSARRAA</sequence>
<feature type="domain" description="GFO/IDH/MocA-like oxidoreductase" evidence="2">
    <location>
        <begin position="162"/>
        <end position="242"/>
    </location>
</feature>
<dbReference type="RefSeq" id="WP_083731949.1">
    <property type="nucleotide sequence ID" value="NZ_CP017641.1"/>
</dbReference>
<dbReference type="AlphaFoldDB" id="A0A1P8WEL9"/>
<organism evidence="3 4">
    <name type="scientific">Fuerstiella marisgermanici</name>
    <dbReference type="NCBI Taxonomy" id="1891926"/>
    <lineage>
        <taxon>Bacteria</taxon>
        <taxon>Pseudomonadati</taxon>
        <taxon>Planctomycetota</taxon>
        <taxon>Planctomycetia</taxon>
        <taxon>Planctomycetales</taxon>
        <taxon>Planctomycetaceae</taxon>
        <taxon>Fuerstiella</taxon>
    </lineage>
</organism>
<dbReference type="Proteomes" id="UP000187735">
    <property type="component" value="Chromosome"/>
</dbReference>
<dbReference type="SUPFAM" id="SSF51735">
    <property type="entry name" value="NAD(P)-binding Rossmann-fold domains"/>
    <property type="match status" value="1"/>
</dbReference>
<dbReference type="GO" id="GO:0000166">
    <property type="term" value="F:nucleotide binding"/>
    <property type="evidence" value="ECO:0007669"/>
    <property type="project" value="InterPro"/>
</dbReference>
<dbReference type="InterPro" id="IPR000683">
    <property type="entry name" value="Gfo/Idh/MocA-like_OxRdtase_N"/>
</dbReference>
<keyword evidence="3" id="KW-0560">Oxidoreductase</keyword>
<dbReference type="SUPFAM" id="SSF55347">
    <property type="entry name" value="Glyceraldehyde-3-phosphate dehydrogenase-like, C-terminal domain"/>
    <property type="match status" value="1"/>
</dbReference>
<reference evidence="3 4" key="1">
    <citation type="journal article" date="2016" name="Front. Microbiol.">
        <title>Fuerstia marisgermanicae gen. nov., sp. nov., an Unusual Member of the Phylum Planctomycetes from the German Wadden Sea.</title>
        <authorList>
            <person name="Kohn T."/>
            <person name="Heuer A."/>
            <person name="Jogler M."/>
            <person name="Vollmers J."/>
            <person name="Boedeker C."/>
            <person name="Bunk B."/>
            <person name="Rast P."/>
            <person name="Borchert D."/>
            <person name="Glockner I."/>
            <person name="Freese H.M."/>
            <person name="Klenk H.P."/>
            <person name="Overmann J."/>
            <person name="Kaster A.K."/>
            <person name="Rohde M."/>
            <person name="Wiegand S."/>
            <person name="Jogler C."/>
        </authorList>
    </citation>
    <scope>NUCLEOTIDE SEQUENCE [LARGE SCALE GENOMIC DNA]</scope>
    <source>
        <strain evidence="3 4">NH11</strain>
    </source>
</reference>
<proteinExistence type="predicted"/>
<name>A0A1P8WEL9_9PLAN</name>
<protein>
    <submittedName>
        <fullName evidence="3">Oxidoreductase YceM</fullName>
        <ecNumber evidence="3">1.-.-.-</ecNumber>
    </submittedName>
</protein>
<evidence type="ECO:0000259" key="2">
    <source>
        <dbReference type="Pfam" id="PF22725"/>
    </source>
</evidence>
<dbReference type="Gene3D" id="3.30.360.10">
    <property type="entry name" value="Dihydrodipicolinate Reductase, domain 2"/>
    <property type="match status" value="1"/>
</dbReference>